<dbReference type="RefSeq" id="XP_001303710.1">
    <property type="nucleotide sequence ID" value="XM_001303709.1"/>
</dbReference>
<dbReference type="KEGG" id="tva:4748470"/>
<dbReference type="FunFam" id="3.40.50.300:FF:000808">
    <property type="entry name" value="Small GTP-binding protein, putative"/>
    <property type="match status" value="1"/>
</dbReference>
<dbReference type="PROSITE" id="PS51421">
    <property type="entry name" value="RAS"/>
    <property type="match status" value="1"/>
</dbReference>
<dbReference type="InParanoid" id="A2FWF3"/>
<dbReference type="InterPro" id="IPR001806">
    <property type="entry name" value="Small_GTPase"/>
</dbReference>
<keyword evidence="4" id="KW-1185">Reference proteome</keyword>
<dbReference type="PANTHER" id="PTHR47977">
    <property type="entry name" value="RAS-RELATED PROTEIN RAB"/>
    <property type="match status" value="1"/>
</dbReference>
<keyword evidence="2" id="KW-0342">GTP-binding</keyword>
<gene>
    <name evidence="3" type="ORF">TVAG_380760</name>
</gene>
<organism evidence="3 4">
    <name type="scientific">Trichomonas vaginalis (strain ATCC PRA-98 / G3)</name>
    <dbReference type="NCBI Taxonomy" id="412133"/>
    <lineage>
        <taxon>Eukaryota</taxon>
        <taxon>Metamonada</taxon>
        <taxon>Parabasalia</taxon>
        <taxon>Trichomonadida</taxon>
        <taxon>Trichomonadidae</taxon>
        <taxon>Trichomonas</taxon>
    </lineage>
</organism>
<dbReference type="VEuPathDB" id="TrichDB:TVAG_380760"/>
<dbReference type="GO" id="GO:0012505">
    <property type="term" value="C:endomembrane system"/>
    <property type="evidence" value="ECO:0000318"/>
    <property type="project" value="GO_Central"/>
</dbReference>
<dbReference type="GO" id="GO:0005525">
    <property type="term" value="F:GTP binding"/>
    <property type="evidence" value="ECO:0007669"/>
    <property type="project" value="UniProtKB-KW"/>
</dbReference>
<dbReference type="SMART" id="SM00173">
    <property type="entry name" value="RAS"/>
    <property type="match status" value="1"/>
</dbReference>
<dbReference type="Pfam" id="PF00071">
    <property type="entry name" value="Ras"/>
    <property type="match status" value="1"/>
</dbReference>
<dbReference type="GO" id="GO:0003924">
    <property type="term" value="F:GTPase activity"/>
    <property type="evidence" value="ECO:0000318"/>
    <property type="project" value="GO_Central"/>
</dbReference>
<dbReference type="GO" id="GO:0006891">
    <property type="term" value="P:intra-Golgi vesicle-mediated transport"/>
    <property type="evidence" value="ECO:0000318"/>
    <property type="project" value="GO_Central"/>
</dbReference>
<dbReference type="GO" id="GO:0005794">
    <property type="term" value="C:Golgi apparatus"/>
    <property type="evidence" value="ECO:0000318"/>
    <property type="project" value="GO_Central"/>
</dbReference>
<keyword evidence="1" id="KW-0547">Nucleotide-binding</keyword>
<dbReference type="GO" id="GO:0042147">
    <property type="term" value="P:retrograde transport, endosome to Golgi"/>
    <property type="evidence" value="ECO:0000318"/>
    <property type="project" value="GO_Central"/>
</dbReference>
<dbReference type="InterPro" id="IPR050227">
    <property type="entry name" value="Rab"/>
</dbReference>
<dbReference type="Proteomes" id="UP000001542">
    <property type="component" value="Unassembled WGS sequence"/>
</dbReference>
<dbReference type="SMART" id="SM00175">
    <property type="entry name" value="RAB"/>
    <property type="match status" value="1"/>
</dbReference>
<evidence type="ECO:0000256" key="2">
    <source>
        <dbReference type="ARBA" id="ARBA00023134"/>
    </source>
</evidence>
<proteinExistence type="predicted"/>
<dbReference type="GO" id="GO:0006886">
    <property type="term" value="P:intracellular protein transport"/>
    <property type="evidence" value="ECO:0000318"/>
    <property type="project" value="GO_Central"/>
</dbReference>
<evidence type="ECO:0000256" key="1">
    <source>
        <dbReference type="ARBA" id="ARBA00022741"/>
    </source>
</evidence>
<dbReference type="STRING" id="5722.A2FWF3"/>
<dbReference type="PRINTS" id="PR00449">
    <property type="entry name" value="RASTRNSFRMNG"/>
</dbReference>
<reference evidence="3" key="1">
    <citation type="submission" date="2006-10" db="EMBL/GenBank/DDBJ databases">
        <authorList>
            <person name="Amadeo P."/>
            <person name="Zhao Q."/>
            <person name="Wortman J."/>
            <person name="Fraser-Liggett C."/>
            <person name="Carlton J."/>
        </authorList>
    </citation>
    <scope>NUCLEOTIDE SEQUENCE</scope>
    <source>
        <strain evidence="3">G3</strain>
    </source>
</reference>
<dbReference type="EMBL" id="DS114083">
    <property type="protein sequence ID" value="EAX90780.1"/>
    <property type="molecule type" value="Genomic_DNA"/>
</dbReference>
<dbReference type="eggNOG" id="KOG0092">
    <property type="taxonomic scope" value="Eukaryota"/>
</dbReference>
<dbReference type="NCBIfam" id="TIGR00231">
    <property type="entry name" value="small_GTP"/>
    <property type="match status" value="1"/>
</dbReference>
<evidence type="ECO:0000313" key="3">
    <source>
        <dbReference type="EMBL" id="EAX90780.1"/>
    </source>
</evidence>
<dbReference type="Gene3D" id="3.40.50.300">
    <property type="entry name" value="P-loop containing nucleotide triphosphate hydrolases"/>
    <property type="match status" value="1"/>
</dbReference>
<dbReference type="SMART" id="SM00174">
    <property type="entry name" value="RHO"/>
    <property type="match status" value="1"/>
</dbReference>
<dbReference type="PROSITE" id="PS51419">
    <property type="entry name" value="RAB"/>
    <property type="match status" value="1"/>
</dbReference>
<name>A2FWF3_TRIV3</name>
<reference evidence="3" key="2">
    <citation type="journal article" date="2007" name="Science">
        <title>Draft genome sequence of the sexually transmitted pathogen Trichomonas vaginalis.</title>
        <authorList>
            <person name="Carlton J.M."/>
            <person name="Hirt R.P."/>
            <person name="Silva J.C."/>
            <person name="Delcher A.L."/>
            <person name="Schatz M."/>
            <person name="Zhao Q."/>
            <person name="Wortman J.R."/>
            <person name="Bidwell S.L."/>
            <person name="Alsmark U.C.M."/>
            <person name="Besteiro S."/>
            <person name="Sicheritz-Ponten T."/>
            <person name="Noel C.J."/>
            <person name="Dacks J.B."/>
            <person name="Foster P.G."/>
            <person name="Simillion C."/>
            <person name="Van de Peer Y."/>
            <person name="Miranda-Saavedra D."/>
            <person name="Barton G.J."/>
            <person name="Westrop G.D."/>
            <person name="Mueller S."/>
            <person name="Dessi D."/>
            <person name="Fiori P.L."/>
            <person name="Ren Q."/>
            <person name="Paulsen I."/>
            <person name="Zhang H."/>
            <person name="Bastida-Corcuera F.D."/>
            <person name="Simoes-Barbosa A."/>
            <person name="Brown M.T."/>
            <person name="Hayes R.D."/>
            <person name="Mukherjee M."/>
            <person name="Okumura C.Y."/>
            <person name="Schneider R."/>
            <person name="Smith A.J."/>
            <person name="Vanacova S."/>
            <person name="Villalvazo M."/>
            <person name="Haas B.J."/>
            <person name="Pertea M."/>
            <person name="Feldblyum T.V."/>
            <person name="Utterback T.R."/>
            <person name="Shu C.L."/>
            <person name="Osoegawa K."/>
            <person name="de Jong P.J."/>
            <person name="Hrdy I."/>
            <person name="Horvathova L."/>
            <person name="Zubacova Z."/>
            <person name="Dolezal P."/>
            <person name="Malik S.B."/>
            <person name="Logsdon J.M. Jr."/>
            <person name="Henze K."/>
            <person name="Gupta A."/>
            <person name="Wang C.C."/>
            <person name="Dunne R.L."/>
            <person name="Upcroft J.A."/>
            <person name="Upcroft P."/>
            <person name="White O."/>
            <person name="Salzberg S.L."/>
            <person name="Tang P."/>
            <person name="Chiu C.-H."/>
            <person name="Lee Y.-S."/>
            <person name="Embley T.M."/>
            <person name="Coombs G.H."/>
            <person name="Mottram J.C."/>
            <person name="Tachezy J."/>
            <person name="Fraser-Liggett C.M."/>
            <person name="Johnson P.J."/>
        </authorList>
    </citation>
    <scope>NUCLEOTIDE SEQUENCE [LARGE SCALE GENOMIC DNA]</scope>
    <source>
        <strain evidence="3">G3</strain>
    </source>
</reference>
<evidence type="ECO:0000313" key="4">
    <source>
        <dbReference type="Proteomes" id="UP000001542"/>
    </source>
</evidence>
<dbReference type="CDD" id="cd00154">
    <property type="entry name" value="Rab"/>
    <property type="match status" value="1"/>
</dbReference>
<sequence length="199" mass="21924">MLLGSDHSIPAVKLVILGNSGVGKTSLINQWINGSNLQNPKPTIGAVNHMQRLTYDDQDVDLFIWDTAGQEQFSSLAPLYVRSTNVGIVVADISDKESFNEVDKWVDIVRTENPTLPPLVLAINKIDLDSKVYSESDVITRFTQQFAKIFFVSATTGYKVDQLFTEAGRLGTNFVLSFNSNSNHIVVGNPKQNQKSGCC</sequence>
<dbReference type="AlphaFoldDB" id="A2FWF3"/>
<dbReference type="GO" id="GO:0006890">
    <property type="term" value="P:retrograde vesicle-mediated transport, Golgi to endoplasmic reticulum"/>
    <property type="evidence" value="ECO:0000318"/>
    <property type="project" value="GO_Central"/>
</dbReference>
<dbReference type="InterPro" id="IPR027417">
    <property type="entry name" value="P-loop_NTPase"/>
</dbReference>
<dbReference type="InterPro" id="IPR005225">
    <property type="entry name" value="Small_GTP-bd"/>
</dbReference>
<accession>A2FWF3</accession>
<dbReference type="GO" id="GO:0005829">
    <property type="term" value="C:cytosol"/>
    <property type="evidence" value="ECO:0007669"/>
    <property type="project" value="GOC"/>
</dbReference>
<dbReference type="SMR" id="A2FWF3"/>
<dbReference type="SUPFAM" id="SSF52540">
    <property type="entry name" value="P-loop containing nucleoside triphosphate hydrolases"/>
    <property type="match status" value="1"/>
</dbReference>
<protein>
    <submittedName>
        <fullName evidence="3">Small GTP-binding protein, putative</fullName>
    </submittedName>
</protein>
<dbReference type="VEuPathDB" id="TrichDB:TVAGG3_0327910"/>